<comment type="caution">
    <text evidence="3">The sequence shown here is derived from an EMBL/GenBank/DDBJ whole genome shotgun (WGS) entry which is preliminary data.</text>
</comment>
<dbReference type="AlphaFoldDB" id="A0A9N7VE28"/>
<dbReference type="EMBL" id="CADEAL010004061">
    <property type="protein sequence ID" value="CAB1450636.1"/>
    <property type="molecule type" value="Genomic_DNA"/>
</dbReference>
<keyword evidence="4" id="KW-1185">Reference proteome</keyword>
<proteinExistence type="predicted"/>
<sequence length="116" mass="12582">MSHSGRDAAVSTLLLVLLVAVTGREATEDRTARSVPRCGKRSSGPFCAAGARRKEGPRGRRGSRTQPPRQRGQKTFTSTSFPSSGTRGGGRRGRETRLVLRLTSDFVRNPPGFEEL</sequence>
<accession>A0A9N7VE28</accession>
<evidence type="ECO:0000313" key="3">
    <source>
        <dbReference type="EMBL" id="CAB1450636.1"/>
    </source>
</evidence>
<gene>
    <name evidence="3" type="ORF">PLEPLA_LOCUS38328</name>
</gene>
<organism evidence="3 4">
    <name type="scientific">Pleuronectes platessa</name>
    <name type="common">European plaice</name>
    <dbReference type="NCBI Taxonomy" id="8262"/>
    <lineage>
        <taxon>Eukaryota</taxon>
        <taxon>Metazoa</taxon>
        <taxon>Chordata</taxon>
        <taxon>Craniata</taxon>
        <taxon>Vertebrata</taxon>
        <taxon>Euteleostomi</taxon>
        <taxon>Actinopterygii</taxon>
        <taxon>Neopterygii</taxon>
        <taxon>Teleostei</taxon>
        <taxon>Neoteleostei</taxon>
        <taxon>Acanthomorphata</taxon>
        <taxon>Carangaria</taxon>
        <taxon>Pleuronectiformes</taxon>
        <taxon>Pleuronectoidei</taxon>
        <taxon>Pleuronectidae</taxon>
        <taxon>Pleuronectes</taxon>
    </lineage>
</organism>
<protein>
    <submittedName>
        <fullName evidence="3">Uncharacterized protein</fullName>
    </submittedName>
</protein>
<evidence type="ECO:0000256" key="1">
    <source>
        <dbReference type="SAM" id="MobiDB-lite"/>
    </source>
</evidence>
<feature type="signal peptide" evidence="2">
    <location>
        <begin position="1"/>
        <end position="23"/>
    </location>
</feature>
<feature type="chain" id="PRO_5040456235" evidence="2">
    <location>
        <begin position="24"/>
        <end position="116"/>
    </location>
</feature>
<keyword evidence="2" id="KW-0732">Signal</keyword>
<feature type="region of interest" description="Disordered" evidence="1">
    <location>
        <begin position="25"/>
        <end position="97"/>
    </location>
</feature>
<dbReference type="Proteomes" id="UP001153269">
    <property type="component" value="Unassembled WGS sequence"/>
</dbReference>
<reference evidence="3" key="1">
    <citation type="submission" date="2020-03" db="EMBL/GenBank/DDBJ databases">
        <authorList>
            <person name="Weist P."/>
        </authorList>
    </citation>
    <scope>NUCLEOTIDE SEQUENCE</scope>
</reference>
<name>A0A9N7VE28_PLEPL</name>
<feature type="compositionally biased region" description="Low complexity" evidence="1">
    <location>
        <begin position="75"/>
        <end position="85"/>
    </location>
</feature>
<evidence type="ECO:0000256" key="2">
    <source>
        <dbReference type="SAM" id="SignalP"/>
    </source>
</evidence>
<evidence type="ECO:0000313" key="4">
    <source>
        <dbReference type="Proteomes" id="UP001153269"/>
    </source>
</evidence>